<dbReference type="EMBL" id="CALNXI010001210">
    <property type="protein sequence ID" value="CAH3160262.1"/>
    <property type="molecule type" value="Genomic_DNA"/>
</dbReference>
<reference evidence="2 3" key="1">
    <citation type="submission" date="2022-05" db="EMBL/GenBank/DDBJ databases">
        <authorList>
            <consortium name="Genoscope - CEA"/>
            <person name="William W."/>
        </authorList>
    </citation>
    <scope>NUCLEOTIDE SEQUENCE [LARGE SCALE GENOMIC DNA]</scope>
</reference>
<protein>
    <submittedName>
        <fullName evidence="2">Uncharacterized protein</fullName>
    </submittedName>
</protein>
<evidence type="ECO:0000313" key="2">
    <source>
        <dbReference type="EMBL" id="CAH3160262.1"/>
    </source>
</evidence>
<comment type="caution">
    <text evidence="2">The sequence shown here is derived from an EMBL/GenBank/DDBJ whole genome shotgun (WGS) entry which is preliminary data.</text>
</comment>
<organism evidence="2 3">
    <name type="scientific">Porites evermanni</name>
    <dbReference type="NCBI Taxonomy" id="104178"/>
    <lineage>
        <taxon>Eukaryota</taxon>
        <taxon>Metazoa</taxon>
        <taxon>Cnidaria</taxon>
        <taxon>Anthozoa</taxon>
        <taxon>Hexacorallia</taxon>
        <taxon>Scleractinia</taxon>
        <taxon>Fungiina</taxon>
        <taxon>Poritidae</taxon>
        <taxon>Porites</taxon>
    </lineage>
</organism>
<proteinExistence type="predicted"/>
<dbReference type="InterPro" id="IPR029152">
    <property type="entry name" value="LKAAEAR1"/>
</dbReference>
<name>A0ABN8QD49_9CNID</name>
<feature type="region of interest" description="Disordered" evidence="1">
    <location>
        <begin position="1"/>
        <end position="30"/>
    </location>
</feature>
<dbReference type="Pfam" id="PF15478">
    <property type="entry name" value="LKAAEAR"/>
    <property type="match status" value="1"/>
</dbReference>
<dbReference type="PANTHER" id="PTHR35665:SF1">
    <property type="entry name" value="PROTEIN LKAAEAR1"/>
    <property type="match status" value="1"/>
</dbReference>
<gene>
    <name evidence="2" type="ORF">PEVE_00003558</name>
</gene>
<accession>A0ABN8QD49</accession>
<evidence type="ECO:0000256" key="1">
    <source>
        <dbReference type="SAM" id="MobiDB-lite"/>
    </source>
</evidence>
<dbReference type="PANTHER" id="PTHR35665">
    <property type="entry name" value="PROTEIN LKAAEAR1"/>
    <property type="match status" value="1"/>
</dbReference>
<keyword evidence="3" id="KW-1185">Reference proteome</keyword>
<sequence>QEKSSSSVKLPNIEKTSARGGNSENERFKARNWKVLSKKEIQKLPPQQRSKYLAYEPAPKECSEAMSAARKRLKELDKSQKKHHKPPPMEEVIENEKHIKIIGQLKAAEARNRIRLTRLRYQNNRSSEVTHLISCQPTALKAVRLQSLVPPSPDKIYIRDLLVKNEVIMYQILPSPLPFGAYLRFVPYGVEFDPK</sequence>
<dbReference type="Proteomes" id="UP001159427">
    <property type="component" value="Unassembled WGS sequence"/>
</dbReference>
<evidence type="ECO:0000313" key="3">
    <source>
        <dbReference type="Proteomes" id="UP001159427"/>
    </source>
</evidence>
<feature type="non-terminal residue" evidence="2">
    <location>
        <position position="1"/>
    </location>
</feature>